<sequence length="175" mass="18418">MGGGGHDDDEGTPFDQSVEEMDFLRSACAMAQTGDATRLRSMLTRRPSVANEGLGGYTPLHYASREGHVDCVAMLLEHGSDVAAVTTAGRATPLHRAAFTGRLDVIAMLLDANADASAVDADGETPLHKASARGHAACVRALMVAAPETGRVEDRKGRRAIDRAADEETRAAFGE</sequence>
<dbReference type="InterPro" id="IPR002110">
    <property type="entry name" value="Ankyrin_rpt"/>
</dbReference>
<protein>
    <submittedName>
        <fullName evidence="5">Predicted protein</fullName>
    </submittedName>
</protein>
<evidence type="ECO:0000256" key="1">
    <source>
        <dbReference type="ARBA" id="ARBA00022737"/>
    </source>
</evidence>
<keyword evidence="6" id="KW-1185">Reference proteome</keyword>
<evidence type="ECO:0000256" key="2">
    <source>
        <dbReference type="ARBA" id="ARBA00023043"/>
    </source>
</evidence>
<dbReference type="PANTHER" id="PTHR24173:SF74">
    <property type="entry name" value="ANKYRIN REPEAT DOMAIN-CONTAINING PROTEIN 16"/>
    <property type="match status" value="1"/>
</dbReference>
<dbReference type="PANTHER" id="PTHR24173">
    <property type="entry name" value="ANKYRIN REPEAT CONTAINING"/>
    <property type="match status" value="1"/>
</dbReference>
<name>C1MU26_MICPC</name>
<evidence type="ECO:0000313" key="6">
    <source>
        <dbReference type="Proteomes" id="UP000001876"/>
    </source>
</evidence>
<evidence type="ECO:0000256" key="3">
    <source>
        <dbReference type="PROSITE-ProRule" id="PRU00023"/>
    </source>
</evidence>
<dbReference type="AlphaFoldDB" id="C1MU26"/>
<dbReference type="PRINTS" id="PR01415">
    <property type="entry name" value="ANKYRIN"/>
</dbReference>
<dbReference type="Pfam" id="PF12796">
    <property type="entry name" value="Ank_2"/>
    <property type="match status" value="1"/>
</dbReference>
<dbReference type="InterPro" id="IPR036770">
    <property type="entry name" value="Ankyrin_rpt-contain_sf"/>
</dbReference>
<dbReference type="EMBL" id="GG663740">
    <property type="protein sequence ID" value="EEH56253.1"/>
    <property type="molecule type" value="Genomic_DNA"/>
</dbReference>
<dbReference type="Pfam" id="PF00023">
    <property type="entry name" value="Ank"/>
    <property type="match status" value="1"/>
</dbReference>
<dbReference type="KEGG" id="mpp:MICPUCDRAFT_49618"/>
<dbReference type="Proteomes" id="UP000001876">
    <property type="component" value="Unassembled WGS sequence"/>
</dbReference>
<dbReference type="OrthoDB" id="567660at2759"/>
<dbReference type="PROSITE" id="PS50297">
    <property type="entry name" value="ANK_REP_REGION"/>
    <property type="match status" value="3"/>
</dbReference>
<dbReference type="GeneID" id="9684864"/>
<evidence type="ECO:0000256" key="4">
    <source>
        <dbReference type="SAM" id="MobiDB-lite"/>
    </source>
</evidence>
<dbReference type="PROSITE" id="PS50088">
    <property type="entry name" value="ANK_REPEAT"/>
    <property type="match status" value="3"/>
</dbReference>
<dbReference type="STRING" id="564608.C1MU26"/>
<dbReference type="RefSeq" id="XP_003059121.1">
    <property type="nucleotide sequence ID" value="XM_003059075.1"/>
</dbReference>
<reference evidence="5 6" key="1">
    <citation type="journal article" date="2009" name="Science">
        <title>Green evolution and dynamic adaptations revealed by genomes of the marine picoeukaryotes Micromonas.</title>
        <authorList>
            <person name="Worden A.Z."/>
            <person name="Lee J.H."/>
            <person name="Mock T."/>
            <person name="Rouze P."/>
            <person name="Simmons M.P."/>
            <person name="Aerts A.L."/>
            <person name="Allen A.E."/>
            <person name="Cuvelier M.L."/>
            <person name="Derelle E."/>
            <person name="Everett M.V."/>
            <person name="Foulon E."/>
            <person name="Grimwood J."/>
            <person name="Gundlach H."/>
            <person name="Henrissat B."/>
            <person name="Napoli C."/>
            <person name="McDonald S.M."/>
            <person name="Parker M.S."/>
            <person name="Rombauts S."/>
            <person name="Salamov A."/>
            <person name="Von Dassow P."/>
            <person name="Badger J.H."/>
            <person name="Coutinho P.M."/>
            <person name="Demir E."/>
            <person name="Dubchak I."/>
            <person name="Gentemann C."/>
            <person name="Eikrem W."/>
            <person name="Gready J.E."/>
            <person name="John U."/>
            <person name="Lanier W."/>
            <person name="Lindquist E.A."/>
            <person name="Lucas S."/>
            <person name="Mayer K.F."/>
            <person name="Moreau H."/>
            <person name="Not F."/>
            <person name="Otillar R."/>
            <person name="Panaud O."/>
            <person name="Pangilinan J."/>
            <person name="Paulsen I."/>
            <person name="Piegu B."/>
            <person name="Poliakov A."/>
            <person name="Robbens S."/>
            <person name="Schmutz J."/>
            <person name="Toulza E."/>
            <person name="Wyss T."/>
            <person name="Zelensky A."/>
            <person name="Zhou K."/>
            <person name="Armbrust E.V."/>
            <person name="Bhattacharya D."/>
            <person name="Goodenough U.W."/>
            <person name="Van de Peer Y."/>
            <person name="Grigoriev I.V."/>
        </authorList>
    </citation>
    <scope>NUCLEOTIDE SEQUENCE [LARGE SCALE GENOMIC DNA]</scope>
    <source>
        <strain evidence="5 6">CCMP1545</strain>
    </source>
</reference>
<dbReference type="SMART" id="SM00248">
    <property type="entry name" value="ANK"/>
    <property type="match status" value="3"/>
</dbReference>
<feature type="repeat" description="ANK" evidence="3">
    <location>
        <begin position="55"/>
        <end position="87"/>
    </location>
</feature>
<proteinExistence type="predicted"/>
<feature type="repeat" description="ANK" evidence="3">
    <location>
        <begin position="89"/>
        <end position="121"/>
    </location>
</feature>
<evidence type="ECO:0000313" key="5">
    <source>
        <dbReference type="EMBL" id="EEH56253.1"/>
    </source>
</evidence>
<feature type="repeat" description="ANK" evidence="3">
    <location>
        <begin position="122"/>
        <end position="154"/>
    </location>
</feature>
<dbReference type="SUPFAM" id="SSF48403">
    <property type="entry name" value="Ankyrin repeat"/>
    <property type="match status" value="1"/>
</dbReference>
<dbReference type="eggNOG" id="KOG0504">
    <property type="taxonomic scope" value="Eukaryota"/>
</dbReference>
<gene>
    <name evidence="5" type="ORF">MICPUCDRAFT_49618</name>
</gene>
<accession>C1MU26</accession>
<feature type="region of interest" description="Disordered" evidence="4">
    <location>
        <begin position="150"/>
        <end position="175"/>
    </location>
</feature>
<keyword evidence="1" id="KW-0677">Repeat</keyword>
<organism evidence="6">
    <name type="scientific">Micromonas pusilla (strain CCMP1545)</name>
    <name type="common">Picoplanktonic green alga</name>
    <dbReference type="NCBI Taxonomy" id="564608"/>
    <lineage>
        <taxon>Eukaryota</taxon>
        <taxon>Viridiplantae</taxon>
        <taxon>Chlorophyta</taxon>
        <taxon>Mamiellophyceae</taxon>
        <taxon>Mamiellales</taxon>
        <taxon>Mamiellaceae</taxon>
        <taxon>Micromonas</taxon>
    </lineage>
</organism>
<keyword evidence="2 3" id="KW-0040">ANK repeat</keyword>
<dbReference type="Gene3D" id="1.25.40.20">
    <property type="entry name" value="Ankyrin repeat-containing domain"/>
    <property type="match status" value="1"/>
</dbReference>
<dbReference type="OMA" id="YCGHLNV"/>